<evidence type="ECO:0000313" key="1">
    <source>
        <dbReference type="EMBL" id="TYG78865.1"/>
    </source>
</evidence>
<evidence type="ECO:0000313" key="2">
    <source>
        <dbReference type="Proteomes" id="UP000323506"/>
    </source>
</evidence>
<name>A0A5D2DED9_GOSDA</name>
<dbReference type="EMBL" id="CM017702">
    <property type="protein sequence ID" value="TYG78865.1"/>
    <property type="molecule type" value="Genomic_DNA"/>
</dbReference>
<sequence length="428" mass="46986">PTRKLRRTNDGFPPSVPTGEVVSLGDDNFIKFEDVGVKEAKNAAFVLIAGGFGERLGYNGSKPVPTPLTTFALQTTLNSLLNFLYIESILVHQEASSWLTQGTCQKEIPFVIMTSDDTHARTVDLLESNSYFGMKASQVKLLKQTKSHGHDTNGLLFKAIPASLGVSAPKEYHANSLVVPRKAKEAIRGITKLTHSDDVNCETGYSPFPGNINQLILELGPYIKELTKTGGTIKEFVNPKYKDANYPKTLPPSARVGFTVMDTWLAYAPVKNNPEDAAKVPKGNPYHSATSGEMVIYLILKKAGVQVEVPVQQAFNGQEVEVNAPPIQTHPKWGIIKSKVSGSCSISLRSTMALKGRDILDGVLIINSTDGAEVKVGGSIKNKGWLIERIDYKDTAFPEKLRIRGFRMEETYSQPVNYLECPTKFLVK</sequence>
<dbReference type="InterPro" id="IPR029044">
    <property type="entry name" value="Nucleotide-diphossugar_trans"/>
</dbReference>
<dbReference type="AlphaFoldDB" id="A0A5D2DED9"/>
<accession>A0A5D2DED9</accession>
<organism evidence="1 2">
    <name type="scientific">Gossypium darwinii</name>
    <name type="common">Darwin's cotton</name>
    <name type="synonym">Gossypium barbadense var. darwinii</name>
    <dbReference type="NCBI Taxonomy" id="34276"/>
    <lineage>
        <taxon>Eukaryota</taxon>
        <taxon>Viridiplantae</taxon>
        <taxon>Streptophyta</taxon>
        <taxon>Embryophyta</taxon>
        <taxon>Tracheophyta</taxon>
        <taxon>Spermatophyta</taxon>
        <taxon>Magnoliopsida</taxon>
        <taxon>eudicotyledons</taxon>
        <taxon>Gunneridae</taxon>
        <taxon>Pentapetalae</taxon>
        <taxon>rosids</taxon>
        <taxon>malvids</taxon>
        <taxon>Malvales</taxon>
        <taxon>Malvaceae</taxon>
        <taxon>Malvoideae</taxon>
        <taxon>Gossypium</taxon>
    </lineage>
</organism>
<feature type="non-terminal residue" evidence="1">
    <location>
        <position position="1"/>
    </location>
</feature>
<dbReference type="InterPro" id="IPR039741">
    <property type="entry name" value="UDP-sugar_pyrophosphorylase"/>
</dbReference>
<protein>
    <submittedName>
        <fullName evidence="1">Uncharacterized protein</fullName>
    </submittedName>
</protein>
<dbReference type="GO" id="GO:0006048">
    <property type="term" value="P:UDP-N-acetylglucosamine biosynthetic process"/>
    <property type="evidence" value="ECO:0007669"/>
    <property type="project" value="TreeGrafter"/>
</dbReference>
<dbReference type="Gene3D" id="2.160.10.30">
    <property type="match status" value="1"/>
</dbReference>
<dbReference type="PANTHER" id="PTHR11952">
    <property type="entry name" value="UDP- GLUCOSE PYROPHOSPHORYLASE"/>
    <property type="match status" value="1"/>
</dbReference>
<dbReference type="Gene3D" id="3.90.550.10">
    <property type="entry name" value="Spore Coat Polysaccharide Biosynthesis Protein SpsA, Chain A"/>
    <property type="match status" value="2"/>
</dbReference>
<dbReference type="PANTHER" id="PTHR11952:SF9">
    <property type="entry name" value="UDP-SUGAR PYROPHOSPHORYLASE"/>
    <property type="match status" value="1"/>
</dbReference>
<dbReference type="FunFam" id="2.160.10.30:FF:000001">
    <property type="entry name" value="UDP-sugar pyrophosphorylase"/>
    <property type="match status" value="1"/>
</dbReference>
<proteinExistence type="predicted"/>
<keyword evidence="2" id="KW-1185">Reference proteome</keyword>
<dbReference type="GO" id="GO:0003977">
    <property type="term" value="F:UDP-N-acetylglucosamine diphosphorylase activity"/>
    <property type="evidence" value="ECO:0007669"/>
    <property type="project" value="TreeGrafter"/>
</dbReference>
<dbReference type="SUPFAM" id="SSF53448">
    <property type="entry name" value="Nucleotide-diphospho-sugar transferases"/>
    <property type="match status" value="1"/>
</dbReference>
<reference evidence="1 2" key="1">
    <citation type="submission" date="2019-06" db="EMBL/GenBank/DDBJ databases">
        <title>WGS assembly of Gossypium darwinii.</title>
        <authorList>
            <person name="Chen Z.J."/>
            <person name="Sreedasyam A."/>
            <person name="Ando A."/>
            <person name="Song Q."/>
            <person name="De L."/>
            <person name="Hulse-Kemp A."/>
            <person name="Ding M."/>
            <person name="Ye W."/>
            <person name="Kirkbride R."/>
            <person name="Jenkins J."/>
            <person name="Plott C."/>
            <person name="Lovell J."/>
            <person name="Lin Y.-M."/>
            <person name="Vaughn R."/>
            <person name="Liu B."/>
            <person name="Li W."/>
            <person name="Simpson S."/>
            <person name="Scheffler B."/>
            <person name="Saski C."/>
            <person name="Grover C."/>
            <person name="Hu G."/>
            <person name="Conover J."/>
            <person name="Carlson J."/>
            <person name="Shu S."/>
            <person name="Boston L."/>
            <person name="Williams M."/>
            <person name="Peterson D."/>
            <person name="Mcgee K."/>
            <person name="Jones D."/>
            <person name="Wendel J."/>
            <person name="Stelly D."/>
            <person name="Grimwood J."/>
            <person name="Schmutz J."/>
        </authorList>
    </citation>
    <scope>NUCLEOTIDE SEQUENCE [LARGE SCALE GENOMIC DNA]</scope>
    <source>
        <strain evidence="1">1808015.09</strain>
    </source>
</reference>
<gene>
    <name evidence="1" type="ORF">ES288_D02G095400v1</name>
</gene>
<dbReference type="Proteomes" id="UP000323506">
    <property type="component" value="Chromosome D02"/>
</dbReference>